<keyword evidence="5" id="KW-0238">DNA-binding</keyword>
<reference evidence="12" key="1">
    <citation type="submission" date="2010-08" db="EMBL/GenBank/DDBJ databases">
        <authorList>
            <consortium name="Caenorhabditis japonica Sequencing Consortium"/>
            <person name="Wilson R.K."/>
        </authorList>
    </citation>
    <scope>NUCLEOTIDE SEQUENCE [LARGE SCALE GENOMIC DNA]</scope>
    <source>
        <strain evidence="12">DF5081</strain>
    </source>
</reference>
<dbReference type="PROSITE" id="PS51030">
    <property type="entry name" value="NUCLEAR_REC_DBD_2"/>
    <property type="match status" value="1"/>
</dbReference>
<sequence>MLLSVKDLTNGLLYPHGMTFGSHYYITATSAILNSMSDKLQPPAGNTAPSWTFQTGFRGTDHTFNYDEQNRQSEASQQEFDVGDSSRQHQQATPRTQHFLPRIGLPFPDFTDYQRFNEFQRNAFLTAPFGSQFSTPTYPFPLNTSVPTMDSFNFTHTNPLLPNSFPPLHPPAKPKTTAGTLNDLNEKPPVLSVQFPVKQESDLKFEQVAEFPVIPKEEPADEMAARDALEKKKVVNGFPPPHLASGHPFETNRICDDVLVFNPPFHQQPIDMGIGVAFKQELATPPIRDVHEFTKFNTSLNGKPSEIPQTTTLHDCQVCLSTHANGLHFGARTCAACAAFFR</sequence>
<dbReference type="Proteomes" id="UP000005237">
    <property type="component" value="Unassembled WGS sequence"/>
</dbReference>
<keyword evidence="2" id="KW-0863">Zinc-finger</keyword>
<feature type="domain" description="Nuclear receptor" evidence="10">
    <location>
        <begin position="313"/>
        <end position="342"/>
    </location>
</feature>
<protein>
    <submittedName>
        <fullName evidence="11">Nuclear receptor domain-containing protein</fullName>
    </submittedName>
</protein>
<dbReference type="GO" id="GO:0008270">
    <property type="term" value="F:zinc ion binding"/>
    <property type="evidence" value="ECO:0007669"/>
    <property type="project" value="UniProtKB-KW"/>
</dbReference>
<proteinExistence type="predicted"/>
<evidence type="ECO:0000256" key="3">
    <source>
        <dbReference type="ARBA" id="ARBA00022833"/>
    </source>
</evidence>
<keyword evidence="8" id="KW-0539">Nucleus</keyword>
<reference evidence="11" key="2">
    <citation type="submission" date="2022-06" db="UniProtKB">
        <authorList>
            <consortium name="EnsemblMetazoa"/>
        </authorList>
    </citation>
    <scope>IDENTIFICATION</scope>
    <source>
        <strain evidence="11">DF5081</strain>
    </source>
</reference>
<name>A0A8R1DKG5_CAEJA</name>
<evidence type="ECO:0000256" key="5">
    <source>
        <dbReference type="ARBA" id="ARBA00023125"/>
    </source>
</evidence>
<keyword evidence="12" id="KW-1185">Reference proteome</keyword>
<evidence type="ECO:0000256" key="6">
    <source>
        <dbReference type="ARBA" id="ARBA00023163"/>
    </source>
</evidence>
<evidence type="ECO:0000256" key="9">
    <source>
        <dbReference type="SAM" id="MobiDB-lite"/>
    </source>
</evidence>
<keyword evidence="1" id="KW-0479">Metal-binding</keyword>
<keyword evidence="7" id="KW-0675">Receptor</keyword>
<evidence type="ECO:0000256" key="8">
    <source>
        <dbReference type="ARBA" id="ARBA00023242"/>
    </source>
</evidence>
<dbReference type="InterPro" id="IPR001628">
    <property type="entry name" value="Znf_hrmn_rcpt"/>
</dbReference>
<evidence type="ECO:0000256" key="2">
    <source>
        <dbReference type="ARBA" id="ARBA00022771"/>
    </source>
</evidence>
<feature type="region of interest" description="Disordered" evidence="9">
    <location>
        <begin position="71"/>
        <end position="96"/>
    </location>
</feature>
<dbReference type="EnsemblMetazoa" id="CJA04628.1">
    <property type="protein sequence ID" value="CJA04628.1"/>
    <property type="gene ID" value="WBGene00123830"/>
</dbReference>
<dbReference type="SUPFAM" id="SSF57716">
    <property type="entry name" value="Glucocorticoid receptor-like (DNA-binding domain)"/>
    <property type="match status" value="1"/>
</dbReference>
<dbReference type="GO" id="GO:0003700">
    <property type="term" value="F:DNA-binding transcription factor activity"/>
    <property type="evidence" value="ECO:0007669"/>
    <property type="project" value="InterPro"/>
</dbReference>
<keyword evidence="6" id="KW-0804">Transcription</keyword>
<evidence type="ECO:0000259" key="10">
    <source>
        <dbReference type="PROSITE" id="PS51030"/>
    </source>
</evidence>
<accession>A0A8R1DKG5</accession>
<organism evidence="11 12">
    <name type="scientific">Caenorhabditis japonica</name>
    <dbReference type="NCBI Taxonomy" id="281687"/>
    <lineage>
        <taxon>Eukaryota</taxon>
        <taxon>Metazoa</taxon>
        <taxon>Ecdysozoa</taxon>
        <taxon>Nematoda</taxon>
        <taxon>Chromadorea</taxon>
        <taxon>Rhabditida</taxon>
        <taxon>Rhabditina</taxon>
        <taxon>Rhabditomorpha</taxon>
        <taxon>Rhabditoidea</taxon>
        <taxon>Rhabditidae</taxon>
        <taxon>Peloderinae</taxon>
        <taxon>Caenorhabditis</taxon>
    </lineage>
</organism>
<dbReference type="GO" id="GO:0043565">
    <property type="term" value="F:sequence-specific DNA binding"/>
    <property type="evidence" value="ECO:0007669"/>
    <property type="project" value="InterPro"/>
</dbReference>
<keyword evidence="4" id="KW-0805">Transcription regulation</keyword>
<evidence type="ECO:0000256" key="4">
    <source>
        <dbReference type="ARBA" id="ARBA00023015"/>
    </source>
</evidence>
<dbReference type="AlphaFoldDB" id="A0A8R1DKG5"/>
<dbReference type="InterPro" id="IPR013088">
    <property type="entry name" value="Znf_NHR/GATA"/>
</dbReference>
<evidence type="ECO:0000313" key="12">
    <source>
        <dbReference type="Proteomes" id="UP000005237"/>
    </source>
</evidence>
<dbReference type="Gene3D" id="3.30.50.10">
    <property type="entry name" value="Erythroid Transcription Factor GATA-1, subunit A"/>
    <property type="match status" value="1"/>
</dbReference>
<evidence type="ECO:0000256" key="7">
    <source>
        <dbReference type="ARBA" id="ARBA00023170"/>
    </source>
</evidence>
<evidence type="ECO:0000313" key="11">
    <source>
        <dbReference type="EnsemblMetazoa" id="CJA04628.1"/>
    </source>
</evidence>
<evidence type="ECO:0000256" key="1">
    <source>
        <dbReference type="ARBA" id="ARBA00022723"/>
    </source>
</evidence>
<dbReference type="Pfam" id="PF00105">
    <property type="entry name" value="zf-C4"/>
    <property type="match status" value="1"/>
</dbReference>
<keyword evidence="3" id="KW-0862">Zinc</keyword>